<feature type="domain" description="SPOR" evidence="2">
    <location>
        <begin position="901"/>
        <end position="980"/>
    </location>
</feature>
<protein>
    <submittedName>
        <fullName evidence="3">Sporulation related protein</fullName>
    </submittedName>
</protein>
<feature type="region of interest" description="Disordered" evidence="1">
    <location>
        <begin position="395"/>
        <end position="415"/>
    </location>
</feature>
<name>A0A2S6H6M3_9GAMM</name>
<feature type="region of interest" description="Disordered" evidence="1">
    <location>
        <begin position="619"/>
        <end position="643"/>
    </location>
</feature>
<dbReference type="EMBL" id="PTIY01000002">
    <property type="protein sequence ID" value="PPK73135.1"/>
    <property type="molecule type" value="Genomic_DNA"/>
</dbReference>
<feature type="region of interest" description="Disordered" evidence="1">
    <location>
        <begin position="547"/>
        <end position="571"/>
    </location>
</feature>
<feature type="region of interest" description="Disordered" evidence="1">
    <location>
        <begin position="818"/>
        <end position="858"/>
    </location>
</feature>
<dbReference type="SUPFAM" id="SSF110997">
    <property type="entry name" value="Sporulation related repeat"/>
    <property type="match status" value="1"/>
</dbReference>
<dbReference type="GO" id="GO:0042834">
    <property type="term" value="F:peptidoglycan binding"/>
    <property type="evidence" value="ECO:0007669"/>
    <property type="project" value="InterPro"/>
</dbReference>
<accession>A0A2S6H6M3</accession>
<dbReference type="InterPro" id="IPR007730">
    <property type="entry name" value="SPOR-like_dom"/>
</dbReference>
<feature type="compositionally biased region" description="Basic and acidic residues" evidence="1">
    <location>
        <begin position="840"/>
        <end position="855"/>
    </location>
</feature>
<evidence type="ECO:0000256" key="1">
    <source>
        <dbReference type="SAM" id="MobiDB-lite"/>
    </source>
</evidence>
<comment type="caution">
    <text evidence="3">The sequence shown here is derived from an EMBL/GenBank/DDBJ whole genome shotgun (WGS) entry which is preliminary data.</text>
</comment>
<dbReference type="AlphaFoldDB" id="A0A2S6H6M3"/>
<reference evidence="3 4" key="1">
    <citation type="submission" date="2018-02" db="EMBL/GenBank/DDBJ databases">
        <title>Subsurface microbial communities from deep shales in Ohio and West Virginia, USA.</title>
        <authorList>
            <person name="Wrighton K."/>
        </authorList>
    </citation>
    <scope>NUCLEOTIDE SEQUENCE [LARGE SCALE GENOMIC DNA]</scope>
    <source>
        <strain evidence="3 4">OWC-G53F</strain>
    </source>
</reference>
<dbReference type="Gene3D" id="3.30.70.1070">
    <property type="entry name" value="Sporulation related repeat"/>
    <property type="match status" value="1"/>
</dbReference>
<dbReference type="OrthoDB" id="5561750at2"/>
<evidence type="ECO:0000313" key="4">
    <source>
        <dbReference type="Proteomes" id="UP000238071"/>
    </source>
</evidence>
<sequence>MTDSMDKKAKEKRDNLTVDLDAMLDEAESSLLPSNEIQDDDDLDAIDRLLMDAGFDADDASGQTETKKQVYDAKDAELDELLSFDSFGGDFNEPEKNQSAVIEVGRTVEDLPFVSSNESQDDEDAIDRLLMDTGFHEDNAPEQANAEDAGAADEQDGFSGFSDFNEPEMGGQDSASATEEEELDDFMALVGDDFDPSDLIQDDDVTEAASTAGGLTTPEKIVEESGLDKDIDALDEVDEFSDFSDFNEPEAVEQDLSQTAEAEQAVADLPLPEEIADGSGLDKDVGALDEVNEFSDFSDFNEPEFVEQDLSDAAEDEKAGAESEQASAEALSDVEQFASAAVDSTETTEVVDESDVEEEAGTGLADEVDDFSFLSDHFDESDLIQDDEVTAAPAAEAVDVEDREEDIADENDDFSFLSDHFDESDLIQDDELTAAPAAEAVDAEDREEDIADEIDDFSGFSDEFDSSDLIRGDSESADLPAADEELETVAEESFNELQDDNGIDNLLADAGFDAEGELDQNLGKNEAFGDDADLSEINDLFQLDEVSDDSSWQAEGVQLGEAEEPSSAKEDDFLLPDFDITADMEISDAGVNKDDELADVFGDSGFLGPDEAVQGFDTETAGLKPGDNEAVAGPGSEQTAAPEKEDVANVKLSPFGFEQEDIKRQLEEAESKVKKAKLFSYVALGFGVVALSTAAGLGMMIYGAKTEVSKLNEVVSTLEASLAKSAANNPNEEMNAMRNSVVQLNQQVDGFITELKGNPQFPVDLLNHKLPDIVAKQDMVSKAMDVLQVKIGGPDVKPKPVSEPAVAVPPKVEVVHKPEPVKPEPVKEVKPQPVTPAKTGVEHAPAKEKNAHETEPAPAKVEAAHETAAAKEKTQPETVKAKPIAAEKIVVKQEPVKEKRQEAPGKWGVNLVAFKQEWFAKSKAAEFARQGVFAEVIPVREKNTTMYRLRVGGFKSKQEAQANTDKIKRALNLDSVWVSDN</sequence>
<gene>
    <name evidence="3" type="ORF">B0F88_102114</name>
</gene>
<dbReference type="PROSITE" id="PS51724">
    <property type="entry name" value="SPOR"/>
    <property type="match status" value="1"/>
</dbReference>
<organism evidence="3 4">
    <name type="scientific">Methylobacter tundripaludum</name>
    <dbReference type="NCBI Taxonomy" id="173365"/>
    <lineage>
        <taxon>Bacteria</taxon>
        <taxon>Pseudomonadati</taxon>
        <taxon>Pseudomonadota</taxon>
        <taxon>Gammaproteobacteria</taxon>
        <taxon>Methylococcales</taxon>
        <taxon>Methylococcaceae</taxon>
        <taxon>Methylobacter</taxon>
    </lineage>
</organism>
<dbReference type="Pfam" id="PF05036">
    <property type="entry name" value="SPOR"/>
    <property type="match status" value="1"/>
</dbReference>
<feature type="compositionally biased region" description="Low complexity" evidence="1">
    <location>
        <begin position="322"/>
        <end position="331"/>
    </location>
</feature>
<dbReference type="InterPro" id="IPR036680">
    <property type="entry name" value="SPOR-like_sf"/>
</dbReference>
<feature type="region of interest" description="Disordered" evidence="1">
    <location>
        <begin position="312"/>
        <end position="363"/>
    </location>
</feature>
<evidence type="ECO:0000313" key="3">
    <source>
        <dbReference type="EMBL" id="PPK73135.1"/>
    </source>
</evidence>
<feature type="compositionally biased region" description="Basic and acidic residues" evidence="1">
    <location>
        <begin position="818"/>
        <end position="830"/>
    </location>
</feature>
<feature type="compositionally biased region" description="Acidic residues" evidence="1">
    <location>
        <begin position="349"/>
        <end position="363"/>
    </location>
</feature>
<feature type="region of interest" description="Disordered" evidence="1">
    <location>
        <begin position="453"/>
        <end position="487"/>
    </location>
</feature>
<feature type="compositionally biased region" description="Acidic residues" evidence="1">
    <location>
        <begin position="398"/>
        <end position="413"/>
    </location>
</feature>
<proteinExistence type="predicted"/>
<feature type="compositionally biased region" description="Acidic residues" evidence="1">
    <location>
        <begin position="453"/>
        <end position="466"/>
    </location>
</feature>
<evidence type="ECO:0000259" key="2">
    <source>
        <dbReference type="PROSITE" id="PS51724"/>
    </source>
</evidence>
<keyword evidence="4" id="KW-1185">Reference proteome</keyword>
<feature type="region of interest" description="Disordered" evidence="1">
    <location>
        <begin position="134"/>
        <end position="220"/>
    </location>
</feature>
<feature type="compositionally biased region" description="Acidic residues" evidence="1">
    <location>
        <begin position="192"/>
        <end position="206"/>
    </location>
</feature>
<dbReference type="RefSeq" id="WP_104422405.1">
    <property type="nucleotide sequence ID" value="NZ_PTIY01000002.1"/>
</dbReference>
<dbReference type="Proteomes" id="UP000238071">
    <property type="component" value="Unassembled WGS sequence"/>
</dbReference>